<organism evidence="8 9">
    <name type="scientific">Intoshia linei</name>
    <dbReference type="NCBI Taxonomy" id="1819745"/>
    <lineage>
        <taxon>Eukaryota</taxon>
        <taxon>Metazoa</taxon>
        <taxon>Spiralia</taxon>
        <taxon>Lophotrochozoa</taxon>
        <taxon>Mesozoa</taxon>
        <taxon>Orthonectida</taxon>
        <taxon>Rhopaluridae</taxon>
        <taxon>Intoshia</taxon>
    </lineage>
</organism>
<sequence length="521" mass="60080">MSFQFKESKIKPLTNTRRSVSVASQPRKGNNAIKPYNSLLGNSKSQIPIHIFNSPKTENEPKNVKILRKNVPEILPSSLNLKLEKNENEIVVGDYVNVNERGKGLVRYIGETNFRDGVWFGIELDEPKGKNNGSVLDRTYFVCNDNHGLFTSLSNLKKVNYIPLNNVNNNIFQNTNQNELSDSPHCSSDFKNSDEIVLNCDYSKLNIPKCRDSLISYSSTLDRNKQPIFPLSHLKINKTKPQDDLLAKINQMTLMLKEKDSMVEYLNAKIEVDKCTISNMTKDTNSLKSELDIFKKNFEVISFQFEEQQVQFTSQLDRTNTKSNELQSQLDEARKRAMYLEHVIEEQRFRIDELNISTNPITNEDPNYVYDETIENQQVFMTSVSYKPNYKKTSEGNNNSILNFYTNESLQKETEQKSCCMNKFVDKESNTQDDDIFKENFPSIEECENVEDSLNKHHSPNTSHSKIIDKKISEKLENVIETLQNLNSVCTKEKHNKTIYCDICEVYGLHTTQDCCDTTTF</sequence>
<evidence type="ECO:0000256" key="2">
    <source>
        <dbReference type="ARBA" id="ARBA00022490"/>
    </source>
</evidence>
<comment type="subcellular location">
    <subcellularLocation>
        <location evidence="1">Cytoplasm</location>
        <location evidence="1">Cytoskeleton</location>
    </subcellularLocation>
</comment>
<dbReference type="SMART" id="SM01052">
    <property type="entry name" value="CAP_GLY"/>
    <property type="match status" value="1"/>
</dbReference>
<feature type="domain" description="CAP-Gly" evidence="7">
    <location>
        <begin position="110"/>
        <end position="152"/>
    </location>
</feature>
<keyword evidence="9" id="KW-1185">Reference proteome</keyword>
<dbReference type="InterPro" id="IPR000938">
    <property type="entry name" value="CAP-Gly_domain"/>
</dbReference>
<dbReference type="EMBL" id="LWCA01000075">
    <property type="protein sequence ID" value="OAF71157.1"/>
    <property type="molecule type" value="Genomic_DNA"/>
</dbReference>
<dbReference type="OrthoDB" id="2130750at2759"/>
<evidence type="ECO:0000313" key="8">
    <source>
        <dbReference type="EMBL" id="OAF71157.1"/>
    </source>
</evidence>
<dbReference type="PROSITE" id="PS50245">
    <property type="entry name" value="CAP_GLY_2"/>
    <property type="match status" value="1"/>
</dbReference>
<evidence type="ECO:0000256" key="3">
    <source>
        <dbReference type="ARBA" id="ARBA00022701"/>
    </source>
</evidence>
<gene>
    <name evidence="8" type="ORF">A3Q56_01078</name>
</gene>
<reference evidence="8 9" key="1">
    <citation type="submission" date="2016-04" db="EMBL/GenBank/DDBJ databases">
        <title>The genome of Intoshia linei affirms orthonectids as highly simplified spiralians.</title>
        <authorList>
            <person name="Mikhailov K.V."/>
            <person name="Slusarev G.S."/>
            <person name="Nikitin M.A."/>
            <person name="Logacheva M.D."/>
            <person name="Penin A."/>
            <person name="Aleoshin V."/>
            <person name="Panchin Y.V."/>
        </authorList>
    </citation>
    <scope>NUCLEOTIDE SEQUENCE [LARGE SCALE GENOMIC DNA]</scope>
    <source>
        <strain evidence="8">Intl2013</strain>
        <tissue evidence="8">Whole animal</tissue>
    </source>
</reference>
<evidence type="ECO:0000259" key="7">
    <source>
        <dbReference type="PROSITE" id="PS50245"/>
    </source>
</evidence>
<dbReference type="Proteomes" id="UP000078046">
    <property type="component" value="Unassembled WGS sequence"/>
</dbReference>
<keyword evidence="3" id="KW-0493">Microtubule</keyword>
<dbReference type="Pfam" id="PF01302">
    <property type="entry name" value="CAP_GLY"/>
    <property type="match status" value="1"/>
</dbReference>
<dbReference type="Gene3D" id="2.30.30.190">
    <property type="entry name" value="CAP Gly-rich-like domain"/>
    <property type="match status" value="1"/>
</dbReference>
<evidence type="ECO:0000256" key="5">
    <source>
        <dbReference type="ARBA" id="ARBA00023054"/>
    </source>
</evidence>
<dbReference type="InterPro" id="IPR036859">
    <property type="entry name" value="CAP-Gly_dom_sf"/>
</dbReference>
<keyword evidence="2" id="KW-0963">Cytoplasm</keyword>
<dbReference type="SUPFAM" id="SSF74924">
    <property type="entry name" value="Cap-Gly domain"/>
    <property type="match status" value="1"/>
</dbReference>
<dbReference type="GO" id="GO:0005874">
    <property type="term" value="C:microtubule"/>
    <property type="evidence" value="ECO:0007669"/>
    <property type="project" value="UniProtKB-KW"/>
</dbReference>
<dbReference type="PANTHER" id="PTHR18916">
    <property type="entry name" value="DYNACTIN 1-RELATED MICROTUBULE-BINDING"/>
    <property type="match status" value="1"/>
</dbReference>
<dbReference type="PROSITE" id="PS00845">
    <property type="entry name" value="CAP_GLY_1"/>
    <property type="match status" value="1"/>
</dbReference>
<protein>
    <recommendedName>
        <fullName evidence="7">CAP-Gly domain-containing protein</fullName>
    </recommendedName>
</protein>
<keyword evidence="5" id="KW-0175">Coiled coil</keyword>
<accession>A0A177BA24</accession>
<proteinExistence type="predicted"/>
<evidence type="ECO:0000256" key="1">
    <source>
        <dbReference type="ARBA" id="ARBA00004245"/>
    </source>
</evidence>
<evidence type="ECO:0000256" key="4">
    <source>
        <dbReference type="ARBA" id="ARBA00022737"/>
    </source>
</evidence>
<keyword evidence="4" id="KW-0677">Repeat</keyword>
<dbReference type="AlphaFoldDB" id="A0A177BA24"/>
<dbReference type="Pfam" id="PF16641">
    <property type="entry name" value="CLIP1_ZNF"/>
    <property type="match status" value="1"/>
</dbReference>
<evidence type="ECO:0000313" key="9">
    <source>
        <dbReference type="Proteomes" id="UP000078046"/>
    </source>
</evidence>
<name>A0A177BA24_9BILA</name>
<dbReference type="InterPro" id="IPR032108">
    <property type="entry name" value="CLIP1_ZNF"/>
</dbReference>
<keyword evidence="6" id="KW-0206">Cytoskeleton</keyword>
<evidence type="ECO:0000256" key="6">
    <source>
        <dbReference type="ARBA" id="ARBA00023212"/>
    </source>
</evidence>
<comment type="caution">
    <text evidence="8">The sequence shown here is derived from an EMBL/GenBank/DDBJ whole genome shotgun (WGS) entry which is preliminary data.</text>
</comment>